<proteinExistence type="predicted"/>
<dbReference type="Proteomes" id="UP000274822">
    <property type="component" value="Unassembled WGS sequence"/>
</dbReference>
<evidence type="ECO:0000313" key="7">
    <source>
        <dbReference type="Proteomes" id="UP000274822"/>
    </source>
</evidence>
<evidence type="ECO:0000256" key="4">
    <source>
        <dbReference type="ARBA" id="ARBA00022840"/>
    </source>
</evidence>
<evidence type="ECO:0000256" key="1">
    <source>
        <dbReference type="ARBA" id="ARBA00022679"/>
    </source>
</evidence>
<keyword evidence="1" id="KW-0808">Transferase</keyword>
<evidence type="ECO:0000256" key="2">
    <source>
        <dbReference type="ARBA" id="ARBA00022741"/>
    </source>
</evidence>
<dbReference type="InterPro" id="IPR011009">
    <property type="entry name" value="Kinase-like_dom_sf"/>
</dbReference>
<dbReference type="GO" id="GO:0005524">
    <property type="term" value="F:ATP binding"/>
    <property type="evidence" value="ECO:0007669"/>
    <property type="project" value="UniProtKB-KW"/>
</dbReference>
<protein>
    <submittedName>
        <fullName evidence="6">Kinase-like domain-containing protein</fullName>
    </submittedName>
</protein>
<organism evidence="6 7">
    <name type="scientific">Jimgerdemannia flammicorona</name>
    <dbReference type="NCBI Taxonomy" id="994334"/>
    <lineage>
        <taxon>Eukaryota</taxon>
        <taxon>Fungi</taxon>
        <taxon>Fungi incertae sedis</taxon>
        <taxon>Mucoromycota</taxon>
        <taxon>Mucoromycotina</taxon>
        <taxon>Endogonomycetes</taxon>
        <taxon>Endogonales</taxon>
        <taxon>Endogonaceae</taxon>
        <taxon>Jimgerdemannia</taxon>
    </lineage>
</organism>
<dbReference type="AlphaFoldDB" id="A0A433Q8X3"/>
<dbReference type="PANTHER" id="PTHR44329:SF288">
    <property type="entry name" value="MITOGEN-ACTIVATED PROTEIN KINASE KINASE KINASE 20"/>
    <property type="match status" value="1"/>
</dbReference>
<dbReference type="PANTHER" id="PTHR44329">
    <property type="entry name" value="SERINE/THREONINE-PROTEIN KINASE TNNI3K-RELATED"/>
    <property type="match status" value="1"/>
</dbReference>
<dbReference type="Pfam" id="PF07714">
    <property type="entry name" value="PK_Tyr_Ser-Thr"/>
    <property type="match status" value="1"/>
</dbReference>
<evidence type="ECO:0000259" key="5">
    <source>
        <dbReference type="PROSITE" id="PS50011"/>
    </source>
</evidence>
<dbReference type="PROSITE" id="PS50011">
    <property type="entry name" value="PROTEIN_KINASE_DOM"/>
    <property type="match status" value="1"/>
</dbReference>
<evidence type="ECO:0000256" key="3">
    <source>
        <dbReference type="ARBA" id="ARBA00022777"/>
    </source>
</evidence>
<name>A0A433Q8X3_9FUNG</name>
<keyword evidence="4" id="KW-0067">ATP-binding</keyword>
<comment type="caution">
    <text evidence="6">The sequence shown here is derived from an EMBL/GenBank/DDBJ whole genome shotgun (WGS) entry which is preliminary data.</text>
</comment>
<evidence type="ECO:0000313" key="6">
    <source>
        <dbReference type="EMBL" id="RUS26227.1"/>
    </source>
</evidence>
<dbReference type="InterPro" id="IPR000719">
    <property type="entry name" value="Prot_kinase_dom"/>
</dbReference>
<dbReference type="InterPro" id="IPR051681">
    <property type="entry name" value="Ser/Thr_Kinases-Pseudokinases"/>
</dbReference>
<dbReference type="EMBL" id="RBNJ01010965">
    <property type="protein sequence ID" value="RUS26227.1"/>
    <property type="molecule type" value="Genomic_DNA"/>
</dbReference>
<keyword evidence="2" id="KW-0547">Nucleotide-binding</keyword>
<dbReference type="GO" id="GO:0004674">
    <property type="term" value="F:protein serine/threonine kinase activity"/>
    <property type="evidence" value="ECO:0007669"/>
    <property type="project" value="TreeGrafter"/>
</dbReference>
<dbReference type="GO" id="GO:0005737">
    <property type="term" value="C:cytoplasm"/>
    <property type="evidence" value="ECO:0007669"/>
    <property type="project" value="TreeGrafter"/>
</dbReference>
<keyword evidence="7" id="KW-1185">Reference proteome</keyword>
<dbReference type="InterPro" id="IPR001245">
    <property type="entry name" value="Ser-Thr/Tyr_kinase_cat_dom"/>
</dbReference>
<gene>
    <name evidence="6" type="ORF">BC938DRAFT_471048</name>
</gene>
<accession>A0A433Q8X3</accession>
<feature type="domain" description="Protein kinase" evidence="5">
    <location>
        <begin position="1"/>
        <end position="83"/>
    </location>
</feature>
<sequence>MRRTDGNNNIVQLYGVSFSPNTRDFTIVMQYAENGSLRKYLQCHFSSLDWPAKINLAIQITRGLEFIHLEHIAHRDLHSKNLR</sequence>
<keyword evidence="3 6" id="KW-0418">Kinase</keyword>
<dbReference type="SUPFAM" id="SSF56112">
    <property type="entry name" value="Protein kinase-like (PK-like)"/>
    <property type="match status" value="1"/>
</dbReference>
<dbReference type="Gene3D" id="1.10.510.10">
    <property type="entry name" value="Transferase(Phosphotransferase) domain 1"/>
    <property type="match status" value="1"/>
</dbReference>
<reference evidence="6 7" key="1">
    <citation type="journal article" date="2018" name="New Phytol.">
        <title>Phylogenomics of Endogonaceae and evolution of mycorrhizas within Mucoromycota.</title>
        <authorList>
            <person name="Chang Y."/>
            <person name="Desiro A."/>
            <person name="Na H."/>
            <person name="Sandor L."/>
            <person name="Lipzen A."/>
            <person name="Clum A."/>
            <person name="Barry K."/>
            <person name="Grigoriev I.V."/>
            <person name="Martin F.M."/>
            <person name="Stajich J.E."/>
            <person name="Smith M.E."/>
            <person name="Bonito G."/>
            <person name="Spatafora J.W."/>
        </authorList>
    </citation>
    <scope>NUCLEOTIDE SEQUENCE [LARGE SCALE GENOMIC DNA]</scope>
    <source>
        <strain evidence="6 7">AD002</strain>
    </source>
</reference>